<keyword evidence="2" id="KW-0813">Transport</keyword>
<evidence type="ECO:0000256" key="3">
    <source>
        <dbReference type="ARBA" id="ARBA00022475"/>
    </source>
</evidence>
<keyword evidence="4" id="KW-0633">Potassium transport</keyword>
<feature type="transmembrane region" description="Helical" evidence="10">
    <location>
        <begin position="92"/>
        <end position="115"/>
    </location>
</feature>
<dbReference type="Proteomes" id="UP000277766">
    <property type="component" value="Unassembled WGS sequence"/>
</dbReference>
<dbReference type="RefSeq" id="WP_126351173.1">
    <property type="nucleotide sequence ID" value="NZ_CP086380.1"/>
</dbReference>
<dbReference type="InterPro" id="IPR004772">
    <property type="entry name" value="TrkH"/>
</dbReference>
<evidence type="ECO:0000256" key="10">
    <source>
        <dbReference type="SAM" id="Phobius"/>
    </source>
</evidence>
<feature type="transmembrane region" description="Helical" evidence="10">
    <location>
        <begin position="241"/>
        <end position="266"/>
    </location>
</feature>
<evidence type="ECO:0000256" key="6">
    <source>
        <dbReference type="ARBA" id="ARBA00022958"/>
    </source>
</evidence>
<evidence type="ECO:0000256" key="1">
    <source>
        <dbReference type="ARBA" id="ARBA00004651"/>
    </source>
</evidence>
<gene>
    <name evidence="11" type="ORF">EJ104_02460</name>
</gene>
<dbReference type="EMBL" id="RXPE01000003">
    <property type="protein sequence ID" value="RTR29828.1"/>
    <property type="molecule type" value="Genomic_DNA"/>
</dbReference>
<protein>
    <submittedName>
        <fullName evidence="11">Potassium transporter KtrB</fullName>
    </submittedName>
</protein>
<dbReference type="InterPro" id="IPR003445">
    <property type="entry name" value="Cat_transpt"/>
</dbReference>
<dbReference type="PANTHER" id="PTHR32024:SF1">
    <property type="entry name" value="KTR SYSTEM POTASSIUM UPTAKE PROTEIN B"/>
    <property type="match status" value="1"/>
</dbReference>
<keyword evidence="8" id="KW-0406">Ion transport</keyword>
<evidence type="ECO:0000313" key="11">
    <source>
        <dbReference type="EMBL" id="RTR29828.1"/>
    </source>
</evidence>
<name>A0A431W322_9DEIO</name>
<keyword evidence="9 10" id="KW-0472">Membrane</keyword>
<feature type="transmembrane region" description="Helical" evidence="10">
    <location>
        <begin position="422"/>
        <end position="447"/>
    </location>
</feature>
<keyword evidence="12" id="KW-1185">Reference proteome</keyword>
<evidence type="ECO:0000256" key="2">
    <source>
        <dbReference type="ARBA" id="ARBA00022448"/>
    </source>
</evidence>
<dbReference type="GO" id="GO:0015379">
    <property type="term" value="F:potassium:chloride symporter activity"/>
    <property type="evidence" value="ECO:0007669"/>
    <property type="project" value="InterPro"/>
</dbReference>
<reference evidence="11 12" key="1">
    <citation type="submission" date="2018-12" db="EMBL/GenBank/DDBJ databases">
        <title>Deinococcus radiophilus ATCC 27603 genome sequencing and assembly.</title>
        <authorList>
            <person name="Maclea K.S."/>
            <person name="Maynard C.R."/>
        </authorList>
    </citation>
    <scope>NUCLEOTIDE SEQUENCE [LARGE SCALE GENOMIC DNA]</scope>
    <source>
        <strain evidence="11 12">ATCC 27603</strain>
    </source>
</reference>
<feature type="transmembrane region" description="Helical" evidence="10">
    <location>
        <begin position="365"/>
        <end position="388"/>
    </location>
</feature>
<organism evidence="11 12">
    <name type="scientific">Deinococcus radiophilus</name>
    <dbReference type="NCBI Taxonomy" id="32062"/>
    <lineage>
        <taxon>Bacteria</taxon>
        <taxon>Thermotogati</taxon>
        <taxon>Deinococcota</taxon>
        <taxon>Deinococci</taxon>
        <taxon>Deinococcales</taxon>
        <taxon>Deinococcaceae</taxon>
        <taxon>Deinococcus</taxon>
    </lineage>
</organism>
<evidence type="ECO:0000256" key="7">
    <source>
        <dbReference type="ARBA" id="ARBA00022989"/>
    </source>
</evidence>
<feature type="transmembrane region" description="Helical" evidence="10">
    <location>
        <begin position="147"/>
        <end position="164"/>
    </location>
</feature>
<keyword evidence="6" id="KW-0630">Potassium</keyword>
<feature type="transmembrane region" description="Helical" evidence="10">
    <location>
        <begin position="311"/>
        <end position="344"/>
    </location>
</feature>
<keyword evidence="5 10" id="KW-0812">Transmembrane</keyword>
<keyword evidence="3" id="KW-1003">Cell membrane</keyword>
<dbReference type="PANTHER" id="PTHR32024">
    <property type="entry name" value="TRK SYSTEM POTASSIUM UPTAKE PROTEIN TRKG-RELATED"/>
    <property type="match status" value="1"/>
</dbReference>
<evidence type="ECO:0000256" key="4">
    <source>
        <dbReference type="ARBA" id="ARBA00022538"/>
    </source>
</evidence>
<evidence type="ECO:0000256" key="9">
    <source>
        <dbReference type="ARBA" id="ARBA00023136"/>
    </source>
</evidence>
<dbReference type="GO" id="GO:0005886">
    <property type="term" value="C:plasma membrane"/>
    <property type="evidence" value="ECO:0007669"/>
    <property type="project" value="UniProtKB-SubCell"/>
</dbReference>
<feature type="transmembrane region" description="Helical" evidence="10">
    <location>
        <begin position="31"/>
        <end position="49"/>
    </location>
</feature>
<feature type="transmembrane region" description="Helical" evidence="10">
    <location>
        <begin position="207"/>
        <end position="229"/>
    </location>
</feature>
<comment type="caution">
    <text evidence="11">The sequence shown here is derived from an EMBL/GenBank/DDBJ whole genome shotgun (WGS) entry which is preliminary data.</text>
</comment>
<accession>A0A431W322</accession>
<dbReference type="AlphaFoldDB" id="A0A431W322"/>
<dbReference type="NCBIfam" id="TIGR00933">
    <property type="entry name" value="2a38"/>
    <property type="match status" value="1"/>
</dbReference>
<dbReference type="OrthoDB" id="9810952at2"/>
<evidence type="ECO:0000256" key="5">
    <source>
        <dbReference type="ARBA" id="ARBA00022692"/>
    </source>
</evidence>
<evidence type="ECO:0000256" key="8">
    <source>
        <dbReference type="ARBA" id="ARBA00023065"/>
    </source>
</evidence>
<comment type="subcellular location">
    <subcellularLocation>
        <location evidence="1">Cell membrane</location>
        <topology evidence="1">Multi-pass membrane protein</topology>
    </subcellularLocation>
</comment>
<sequence length="466" mass="50173">MEGVPLISRPAPVKLPVPKRSWYARLEPPQLIALVYFVGILLATAALHLPGVLRDGAEMTSVDLLFTATSALTITGLVVADTGETFTRYGQYILMLLFELGGLGILSFGTLFAFVTGRRVNFSERQHLQAQISGLDTGTVVQLLRTIFAYAIGLQLIGALLLALRFVPQFGLGEGLFQAVFHAVSAFNNAGFVVVPGGMGQYVTDPLVSLTISGLVILGALGFIVQFNVVNWLQQPRQHRLTVYSLLTLVTTAALLVVGFLTVLLLESNNQATLQPLPWHGKLLASFFQSMTPRSGGFNTVDIESMRTATLMVIIALMYIGGGSGSTGGGIKTSTFAILVGSAWNMVRGRGELIAFGRRVEKDNLVRATAVTMLYTMMVMGAFFLLLLTNPHMDFTHLLFETVSAAATVGLSMNTTAHINDAGLVILSILMYLGRIGPLTFAVAFTLRSQARSGVKYPPERDILVG</sequence>
<feature type="transmembrane region" description="Helical" evidence="10">
    <location>
        <begin position="61"/>
        <end position="80"/>
    </location>
</feature>
<dbReference type="Pfam" id="PF02386">
    <property type="entry name" value="TrkH"/>
    <property type="match status" value="1"/>
</dbReference>
<proteinExistence type="predicted"/>
<evidence type="ECO:0000313" key="12">
    <source>
        <dbReference type="Proteomes" id="UP000277766"/>
    </source>
</evidence>
<keyword evidence="7 10" id="KW-1133">Transmembrane helix</keyword>